<dbReference type="GO" id="GO:0006357">
    <property type="term" value="P:regulation of transcription by RNA polymerase II"/>
    <property type="evidence" value="ECO:0007669"/>
    <property type="project" value="TreeGrafter"/>
</dbReference>
<keyword evidence="2" id="KW-0539">Nucleus</keyword>
<dbReference type="AlphaFoldDB" id="A0A9J6FGU3"/>
<dbReference type="Proteomes" id="UP000821853">
    <property type="component" value="Chromosome 1"/>
</dbReference>
<dbReference type="VEuPathDB" id="VectorBase:HLOH_050261"/>
<evidence type="ECO:0000313" key="5">
    <source>
        <dbReference type="Proteomes" id="UP000821853"/>
    </source>
</evidence>
<dbReference type="GO" id="GO:0016513">
    <property type="term" value="C:core-binding factor complex"/>
    <property type="evidence" value="ECO:0007669"/>
    <property type="project" value="TreeGrafter"/>
</dbReference>
<comment type="subcellular location">
    <subcellularLocation>
        <location evidence="1">Nucleus</location>
    </subcellularLocation>
</comment>
<comment type="similarity">
    <text evidence="3">Belongs to the CBF-beta family.</text>
</comment>
<accession>A0A9J6FGU3</accession>
<evidence type="ECO:0000256" key="3">
    <source>
        <dbReference type="ARBA" id="ARBA00025734"/>
    </source>
</evidence>
<dbReference type="GO" id="GO:0003713">
    <property type="term" value="F:transcription coactivator activity"/>
    <property type="evidence" value="ECO:0007669"/>
    <property type="project" value="InterPro"/>
</dbReference>
<protein>
    <submittedName>
        <fullName evidence="4">Uncharacterized protein</fullName>
    </submittedName>
</protein>
<dbReference type="OrthoDB" id="10026505at2759"/>
<evidence type="ECO:0000256" key="1">
    <source>
        <dbReference type="ARBA" id="ARBA00004123"/>
    </source>
</evidence>
<evidence type="ECO:0000313" key="4">
    <source>
        <dbReference type="EMBL" id="KAH9362237.1"/>
    </source>
</evidence>
<dbReference type="InterPro" id="IPR036552">
    <property type="entry name" value="CBF_bsu_sf"/>
</dbReference>
<name>A0A9J6FGU3_HAELO</name>
<dbReference type="EMBL" id="JABSTR010000001">
    <property type="protein sequence ID" value="KAH9362237.1"/>
    <property type="molecule type" value="Genomic_DNA"/>
</dbReference>
<dbReference type="InterPro" id="IPR003417">
    <property type="entry name" value="CBF_beta"/>
</dbReference>
<dbReference type="Gene3D" id="2.40.250.10">
    <property type="entry name" value="Core binding factor, beta subunit"/>
    <property type="match status" value="1"/>
</dbReference>
<dbReference type="PANTHER" id="PTHR10276">
    <property type="entry name" value="CORE-BINDING FACTOR, BETA SUBUNIT"/>
    <property type="match status" value="1"/>
</dbReference>
<proteinExistence type="inferred from homology"/>
<gene>
    <name evidence="4" type="ORF">HPB48_002215</name>
</gene>
<dbReference type="PANTHER" id="PTHR10276:SF3">
    <property type="entry name" value="CORE-BINDING FACTOR SUBUNIT BETA"/>
    <property type="match status" value="1"/>
</dbReference>
<dbReference type="Pfam" id="PF02312">
    <property type="entry name" value="CBF_beta"/>
    <property type="match status" value="1"/>
</dbReference>
<keyword evidence="5" id="KW-1185">Reference proteome</keyword>
<reference evidence="4 5" key="1">
    <citation type="journal article" date="2020" name="Cell">
        <title>Large-Scale Comparative Analyses of Tick Genomes Elucidate Their Genetic Diversity and Vector Capacities.</title>
        <authorList>
            <consortium name="Tick Genome and Microbiome Consortium (TIGMIC)"/>
            <person name="Jia N."/>
            <person name="Wang J."/>
            <person name="Shi W."/>
            <person name="Du L."/>
            <person name="Sun Y."/>
            <person name="Zhan W."/>
            <person name="Jiang J.F."/>
            <person name="Wang Q."/>
            <person name="Zhang B."/>
            <person name="Ji P."/>
            <person name="Bell-Sakyi L."/>
            <person name="Cui X.M."/>
            <person name="Yuan T.T."/>
            <person name="Jiang B.G."/>
            <person name="Yang W.F."/>
            <person name="Lam T.T."/>
            <person name="Chang Q.C."/>
            <person name="Ding S.J."/>
            <person name="Wang X.J."/>
            <person name="Zhu J.G."/>
            <person name="Ruan X.D."/>
            <person name="Zhao L."/>
            <person name="Wei J.T."/>
            <person name="Ye R.Z."/>
            <person name="Que T.C."/>
            <person name="Du C.H."/>
            <person name="Zhou Y.H."/>
            <person name="Cheng J.X."/>
            <person name="Dai P.F."/>
            <person name="Guo W.B."/>
            <person name="Han X.H."/>
            <person name="Huang E.J."/>
            <person name="Li L.F."/>
            <person name="Wei W."/>
            <person name="Gao Y.C."/>
            <person name="Liu J.Z."/>
            <person name="Shao H.Z."/>
            <person name="Wang X."/>
            <person name="Wang C.C."/>
            <person name="Yang T.C."/>
            <person name="Huo Q.B."/>
            <person name="Li W."/>
            <person name="Chen H.Y."/>
            <person name="Chen S.E."/>
            <person name="Zhou L.G."/>
            <person name="Ni X.B."/>
            <person name="Tian J.H."/>
            <person name="Sheng Y."/>
            <person name="Liu T."/>
            <person name="Pan Y.S."/>
            <person name="Xia L.Y."/>
            <person name="Li J."/>
            <person name="Zhao F."/>
            <person name="Cao W.C."/>
        </authorList>
    </citation>
    <scope>NUCLEOTIDE SEQUENCE [LARGE SCALE GENOMIC DNA]</scope>
    <source>
        <strain evidence="4">HaeL-2018</strain>
    </source>
</reference>
<sequence length="348" mass="37744">MVWDQLTDAFQGAVQQVFWYFLRSSKTEQWHFRVSTLRAAPRAKGTRALPARRQRPIVLGMAAFPATVWVPSVSARSAVHIAWEGGRGIKLRKWLVGDVPPIGVDWRPNHAAGPPRASPTMDPLASVHIKSSFIMNGVCVRYRGWIDLDRLDGVGCLEYDEERGRAGAAGHRKAPQVPLDLITVAAAAAAAATTTCRQGRGAATERSLRWCRDSLCGQTLAQAARLNCRFRDERGAPPSPLRGQHFSHACQPAGGGRLATAVEALAINTSVTVGAASPDVRAHPPIRQPDLPACGIRLSETDAPTEHRMPLGERANAVREEAKCTRPLLLLPMLGGLDELFGYLVSIL</sequence>
<dbReference type="GO" id="GO:0043565">
    <property type="term" value="F:sequence-specific DNA binding"/>
    <property type="evidence" value="ECO:0007669"/>
    <property type="project" value="TreeGrafter"/>
</dbReference>
<organism evidence="4 5">
    <name type="scientific">Haemaphysalis longicornis</name>
    <name type="common">Bush tick</name>
    <dbReference type="NCBI Taxonomy" id="44386"/>
    <lineage>
        <taxon>Eukaryota</taxon>
        <taxon>Metazoa</taxon>
        <taxon>Ecdysozoa</taxon>
        <taxon>Arthropoda</taxon>
        <taxon>Chelicerata</taxon>
        <taxon>Arachnida</taxon>
        <taxon>Acari</taxon>
        <taxon>Parasitiformes</taxon>
        <taxon>Ixodida</taxon>
        <taxon>Ixodoidea</taxon>
        <taxon>Ixodidae</taxon>
        <taxon>Haemaphysalinae</taxon>
        <taxon>Haemaphysalis</taxon>
    </lineage>
</organism>
<dbReference type="SUPFAM" id="SSF50723">
    <property type="entry name" value="Core binding factor beta, CBF"/>
    <property type="match status" value="1"/>
</dbReference>
<comment type="caution">
    <text evidence="4">The sequence shown here is derived from an EMBL/GenBank/DDBJ whole genome shotgun (WGS) entry which is preliminary data.</text>
</comment>
<evidence type="ECO:0000256" key="2">
    <source>
        <dbReference type="ARBA" id="ARBA00023242"/>
    </source>
</evidence>